<name>A0A3D9LBN2_9MICC</name>
<dbReference type="Gene3D" id="2.60.120.10">
    <property type="entry name" value="Jelly Rolls"/>
    <property type="match status" value="1"/>
</dbReference>
<protein>
    <recommendedName>
        <fullName evidence="3">Cytoplasmic protein</fullName>
    </recommendedName>
</protein>
<dbReference type="OrthoDB" id="7060081at2"/>
<comment type="caution">
    <text evidence="1">The sequence shown here is derived from an EMBL/GenBank/DDBJ whole genome shotgun (WGS) entry which is preliminary data.</text>
</comment>
<proteinExistence type="predicted"/>
<dbReference type="InterPro" id="IPR011051">
    <property type="entry name" value="RmlC_Cupin_sf"/>
</dbReference>
<accession>A0A3D9LBN2</accession>
<sequence length="97" mass="10906">MSQDPTETDGDLYATIFENEKVRVLEYRDTPGTRTHKHHHGDSLMVTLSDFQREITVAGSTRPVPLAANQVQWLPAQDHVGHNVGTTDTHVLFVELK</sequence>
<evidence type="ECO:0008006" key="3">
    <source>
        <dbReference type="Google" id="ProtNLM"/>
    </source>
</evidence>
<dbReference type="RefSeq" id="WP_115931842.1">
    <property type="nucleotide sequence ID" value="NZ_QREH01000001.1"/>
</dbReference>
<gene>
    <name evidence="1" type="ORF">C8E99_1608</name>
</gene>
<dbReference type="Proteomes" id="UP000256727">
    <property type="component" value="Unassembled WGS sequence"/>
</dbReference>
<evidence type="ECO:0000313" key="1">
    <source>
        <dbReference type="EMBL" id="REE03789.1"/>
    </source>
</evidence>
<evidence type="ECO:0000313" key="2">
    <source>
        <dbReference type="Proteomes" id="UP000256727"/>
    </source>
</evidence>
<keyword evidence="2" id="KW-1185">Reference proteome</keyword>
<dbReference type="SUPFAM" id="SSF51182">
    <property type="entry name" value="RmlC-like cupins"/>
    <property type="match status" value="1"/>
</dbReference>
<dbReference type="InterPro" id="IPR014710">
    <property type="entry name" value="RmlC-like_jellyroll"/>
</dbReference>
<reference evidence="1 2" key="1">
    <citation type="submission" date="2018-07" db="EMBL/GenBank/DDBJ databases">
        <title>Sequencing the genomes of 1000 actinobacteria strains.</title>
        <authorList>
            <person name="Klenk H.-P."/>
        </authorList>
    </citation>
    <scope>NUCLEOTIDE SEQUENCE [LARGE SCALE GENOMIC DNA]</scope>
    <source>
        <strain evidence="1 2">DSM 14442</strain>
    </source>
</reference>
<organism evidence="1 2">
    <name type="scientific">Citricoccus muralis</name>
    <dbReference type="NCBI Taxonomy" id="169134"/>
    <lineage>
        <taxon>Bacteria</taxon>
        <taxon>Bacillati</taxon>
        <taxon>Actinomycetota</taxon>
        <taxon>Actinomycetes</taxon>
        <taxon>Micrococcales</taxon>
        <taxon>Micrococcaceae</taxon>
        <taxon>Citricoccus</taxon>
    </lineage>
</organism>
<dbReference type="AlphaFoldDB" id="A0A3D9LBN2"/>
<dbReference type="EMBL" id="QREH01000001">
    <property type="protein sequence ID" value="REE03789.1"/>
    <property type="molecule type" value="Genomic_DNA"/>
</dbReference>